<dbReference type="Proteomes" id="UP000033647">
    <property type="component" value="Unassembled WGS sequence"/>
</dbReference>
<proteinExistence type="predicted"/>
<reference evidence="1 2" key="1">
    <citation type="submission" date="2015-03" db="EMBL/GenBank/DDBJ databases">
        <title>RNA-seq based gene annotation and comparative genomics of four Zymoseptoria species reveal species-specific pathogenicity related genes and transposable element activity.</title>
        <authorList>
            <person name="Grandaubert J."/>
            <person name="Bhattacharyya A."/>
            <person name="Stukenbrock E.H."/>
        </authorList>
    </citation>
    <scope>NUCLEOTIDE SEQUENCE [LARGE SCALE GENOMIC DNA]</scope>
    <source>
        <strain evidence="1 2">Zb18110</strain>
    </source>
</reference>
<evidence type="ECO:0000313" key="2">
    <source>
        <dbReference type="Proteomes" id="UP000033647"/>
    </source>
</evidence>
<accession>A0A0F4GZI9</accession>
<dbReference type="EMBL" id="LAFY01000277">
    <property type="protein sequence ID" value="KJY01626.1"/>
    <property type="molecule type" value="Genomic_DNA"/>
</dbReference>
<sequence>MFDLTNTVEVTVHEHKSQAQYEEFHEDYIDEHHLFRSDLSVVTGERFGVRVELGADFNFHGNTHLKAIVAIDGTAIRIVHFLEASELCSVPTVRYISRVRARTAKHKMREEERSTSISWHGLIFGQLSDLDTLAFPVTLPNGLNDVDRDTITVHLQLGTLVEGGQYRPFHHGPEAHGTKSIRLKRLNRAEPVETLTSFFPDNRQHDSTPVTFKFHYTSTEPRGKGYKLARSRPRQATTSAPAKAFKLGKRSRDEEEYDVACELYTGPKPEISFKRVKQESEEPEQSLQTGTVNPQWLNTFGAGQKVNSQWLDTFGGGRR</sequence>
<organism evidence="1 2">
    <name type="scientific">Zymoseptoria brevis</name>
    <dbReference type="NCBI Taxonomy" id="1047168"/>
    <lineage>
        <taxon>Eukaryota</taxon>
        <taxon>Fungi</taxon>
        <taxon>Dikarya</taxon>
        <taxon>Ascomycota</taxon>
        <taxon>Pezizomycotina</taxon>
        <taxon>Dothideomycetes</taxon>
        <taxon>Dothideomycetidae</taxon>
        <taxon>Mycosphaerellales</taxon>
        <taxon>Mycosphaerellaceae</taxon>
        <taxon>Zymoseptoria</taxon>
    </lineage>
</organism>
<protein>
    <submittedName>
        <fullName evidence="1">Uncharacterized protein</fullName>
    </submittedName>
</protein>
<dbReference type="AlphaFoldDB" id="A0A0F4GZI9"/>
<name>A0A0F4GZI9_9PEZI</name>
<comment type="caution">
    <text evidence="1">The sequence shown here is derived from an EMBL/GenBank/DDBJ whole genome shotgun (WGS) entry which is preliminary data.</text>
</comment>
<gene>
    <name evidence="1" type="ORF">TI39_contig285g00004</name>
</gene>
<evidence type="ECO:0000313" key="1">
    <source>
        <dbReference type="EMBL" id="KJY01626.1"/>
    </source>
</evidence>
<keyword evidence="2" id="KW-1185">Reference proteome</keyword>